<dbReference type="AlphaFoldDB" id="A0A5C3KGL8"/>
<sequence length="89" mass="10285">LFREPTFRKSVMVAVVDEAHVIEDWKDEFRKDYGELRSLRVIIGSEIPWLALTGTCPMRTFETIYQTLGMGTSRQFYGVDKGCDHPNLD</sequence>
<dbReference type="GO" id="GO:0006310">
    <property type="term" value="P:DNA recombination"/>
    <property type="evidence" value="ECO:0007669"/>
    <property type="project" value="TreeGrafter"/>
</dbReference>
<dbReference type="GO" id="GO:0009378">
    <property type="term" value="F:four-way junction helicase activity"/>
    <property type="evidence" value="ECO:0007669"/>
    <property type="project" value="TreeGrafter"/>
</dbReference>
<dbReference type="PANTHER" id="PTHR13710:SF105">
    <property type="entry name" value="ATP-DEPENDENT DNA HELICASE Q1"/>
    <property type="match status" value="1"/>
</dbReference>
<dbReference type="GO" id="GO:0003677">
    <property type="term" value="F:DNA binding"/>
    <property type="evidence" value="ECO:0007669"/>
    <property type="project" value="UniProtKB-KW"/>
</dbReference>
<dbReference type="EMBL" id="ML210350">
    <property type="protein sequence ID" value="TFK19261.1"/>
    <property type="molecule type" value="Genomic_DNA"/>
</dbReference>
<evidence type="ECO:0000256" key="1">
    <source>
        <dbReference type="ARBA" id="ARBA00005446"/>
    </source>
</evidence>
<protein>
    <recommendedName>
        <fullName evidence="5">DNA 3'-5' helicase</fullName>
        <ecNumber evidence="5">5.6.2.4</ecNumber>
    </recommendedName>
</protein>
<evidence type="ECO:0000256" key="4">
    <source>
        <dbReference type="ARBA" id="ARBA00034617"/>
    </source>
</evidence>
<evidence type="ECO:0000256" key="3">
    <source>
        <dbReference type="ARBA" id="ARBA00023235"/>
    </source>
</evidence>
<name>A0A5C3KGL8_COPMA</name>
<comment type="similarity">
    <text evidence="1">Belongs to the helicase family. RecQ subfamily.</text>
</comment>
<dbReference type="InterPro" id="IPR027417">
    <property type="entry name" value="P-loop_NTPase"/>
</dbReference>
<gene>
    <name evidence="6" type="ORF">FA15DRAFT_563481</name>
</gene>
<evidence type="ECO:0000256" key="5">
    <source>
        <dbReference type="ARBA" id="ARBA00034808"/>
    </source>
</evidence>
<evidence type="ECO:0000313" key="7">
    <source>
        <dbReference type="Proteomes" id="UP000307440"/>
    </source>
</evidence>
<accession>A0A5C3KGL8</accession>
<feature type="non-terminal residue" evidence="6">
    <location>
        <position position="89"/>
    </location>
</feature>
<dbReference type="OrthoDB" id="2499463at2759"/>
<dbReference type="GO" id="GO:0005737">
    <property type="term" value="C:cytoplasm"/>
    <property type="evidence" value="ECO:0007669"/>
    <property type="project" value="TreeGrafter"/>
</dbReference>
<comment type="catalytic activity">
    <reaction evidence="4">
        <text>Couples ATP hydrolysis with the unwinding of duplex DNA by translocating in the 3'-5' direction.</text>
        <dbReference type="EC" id="5.6.2.4"/>
    </reaction>
</comment>
<dbReference type="GO" id="GO:0043138">
    <property type="term" value="F:3'-5' DNA helicase activity"/>
    <property type="evidence" value="ECO:0007669"/>
    <property type="project" value="UniProtKB-EC"/>
</dbReference>
<dbReference type="Proteomes" id="UP000307440">
    <property type="component" value="Unassembled WGS sequence"/>
</dbReference>
<dbReference type="EC" id="5.6.2.4" evidence="5"/>
<dbReference type="GO" id="GO:0006281">
    <property type="term" value="P:DNA repair"/>
    <property type="evidence" value="ECO:0007669"/>
    <property type="project" value="TreeGrafter"/>
</dbReference>
<dbReference type="Gene3D" id="3.40.50.300">
    <property type="entry name" value="P-loop containing nucleotide triphosphate hydrolases"/>
    <property type="match status" value="1"/>
</dbReference>
<dbReference type="GO" id="GO:0005694">
    <property type="term" value="C:chromosome"/>
    <property type="evidence" value="ECO:0007669"/>
    <property type="project" value="TreeGrafter"/>
</dbReference>
<organism evidence="6 7">
    <name type="scientific">Coprinopsis marcescibilis</name>
    <name type="common">Agaric fungus</name>
    <name type="synonym">Psathyrella marcescibilis</name>
    <dbReference type="NCBI Taxonomy" id="230819"/>
    <lineage>
        <taxon>Eukaryota</taxon>
        <taxon>Fungi</taxon>
        <taxon>Dikarya</taxon>
        <taxon>Basidiomycota</taxon>
        <taxon>Agaricomycotina</taxon>
        <taxon>Agaricomycetes</taxon>
        <taxon>Agaricomycetidae</taxon>
        <taxon>Agaricales</taxon>
        <taxon>Agaricineae</taxon>
        <taxon>Psathyrellaceae</taxon>
        <taxon>Coprinopsis</taxon>
    </lineage>
</organism>
<evidence type="ECO:0000313" key="6">
    <source>
        <dbReference type="EMBL" id="TFK19261.1"/>
    </source>
</evidence>
<dbReference type="STRING" id="230819.A0A5C3KGL8"/>
<evidence type="ECO:0000256" key="2">
    <source>
        <dbReference type="ARBA" id="ARBA00023125"/>
    </source>
</evidence>
<proteinExistence type="inferred from homology"/>
<keyword evidence="3" id="KW-0413">Isomerase</keyword>
<dbReference type="PANTHER" id="PTHR13710">
    <property type="entry name" value="DNA HELICASE RECQ FAMILY MEMBER"/>
    <property type="match status" value="1"/>
</dbReference>
<keyword evidence="7" id="KW-1185">Reference proteome</keyword>
<feature type="non-terminal residue" evidence="6">
    <location>
        <position position="1"/>
    </location>
</feature>
<keyword evidence="2" id="KW-0238">DNA-binding</keyword>
<reference evidence="6 7" key="1">
    <citation type="journal article" date="2019" name="Nat. Ecol. Evol.">
        <title>Megaphylogeny resolves global patterns of mushroom evolution.</title>
        <authorList>
            <person name="Varga T."/>
            <person name="Krizsan K."/>
            <person name="Foldi C."/>
            <person name="Dima B."/>
            <person name="Sanchez-Garcia M."/>
            <person name="Sanchez-Ramirez S."/>
            <person name="Szollosi G.J."/>
            <person name="Szarkandi J.G."/>
            <person name="Papp V."/>
            <person name="Albert L."/>
            <person name="Andreopoulos W."/>
            <person name="Angelini C."/>
            <person name="Antonin V."/>
            <person name="Barry K.W."/>
            <person name="Bougher N.L."/>
            <person name="Buchanan P."/>
            <person name="Buyck B."/>
            <person name="Bense V."/>
            <person name="Catcheside P."/>
            <person name="Chovatia M."/>
            <person name="Cooper J."/>
            <person name="Damon W."/>
            <person name="Desjardin D."/>
            <person name="Finy P."/>
            <person name="Geml J."/>
            <person name="Haridas S."/>
            <person name="Hughes K."/>
            <person name="Justo A."/>
            <person name="Karasinski D."/>
            <person name="Kautmanova I."/>
            <person name="Kiss B."/>
            <person name="Kocsube S."/>
            <person name="Kotiranta H."/>
            <person name="LaButti K.M."/>
            <person name="Lechner B.E."/>
            <person name="Liimatainen K."/>
            <person name="Lipzen A."/>
            <person name="Lukacs Z."/>
            <person name="Mihaltcheva S."/>
            <person name="Morgado L.N."/>
            <person name="Niskanen T."/>
            <person name="Noordeloos M.E."/>
            <person name="Ohm R.A."/>
            <person name="Ortiz-Santana B."/>
            <person name="Ovrebo C."/>
            <person name="Racz N."/>
            <person name="Riley R."/>
            <person name="Savchenko A."/>
            <person name="Shiryaev A."/>
            <person name="Soop K."/>
            <person name="Spirin V."/>
            <person name="Szebenyi C."/>
            <person name="Tomsovsky M."/>
            <person name="Tulloss R.E."/>
            <person name="Uehling J."/>
            <person name="Grigoriev I.V."/>
            <person name="Vagvolgyi C."/>
            <person name="Papp T."/>
            <person name="Martin F.M."/>
            <person name="Miettinen O."/>
            <person name="Hibbett D.S."/>
            <person name="Nagy L.G."/>
        </authorList>
    </citation>
    <scope>NUCLEOTIDE SEQUENCE [LARGE SCALE GENOMIC DNA]</scope>
    <source>
        <strain evidence="6 7">CBS 121175</strain>
    </source>
</reference>
<dbReference type="SUPFAM" id="SSF52540">
    <property type="entry name" value="P-loop containing nucleoside triphosphate hydrolases"/>
    <property type="match status" value="1"/>
</dbReference>